<dbReference type="InterPro" id="IPR006137">
    <property type="entry name" value="NADH_UbQ_OxRdtase-like_20kDa"/>
</dbReference>
<evidence type="ECO:0000256" key="4">
    <source>
        <dbReference type="ARBA" id="ARBA00022723"/>
    </source>
</evidence>
<keyword evidence="8" id="KW-0456">Lyase</keyword>
<dbReference type="Gene3D" id="3.30.70.20">
    <property type="match status" value="1"/>
</dbReference>
<keyword evidence="5" id="KW-0408">Iron</keyword>
<dbReference type="Gene3D" id="3.40.50.12280">
    <property type="match status" value="1"/>
</dbReference>
<dbReference type="SUPFAM" id="SSF56770">
    <property type="entry name" value="HydA/Nqo6-like"/>
    <property type="match status" value="1"/>
</dbReference>
<dbReference type="Pfam" id="PF13237">
    <property type="entry name" value="Fer4_10"/>
    <property type="match status" value="1"/>
</dbReference>
<evidence type="ECO:0000313" key="9">
    <source>
        <dbReference type="Proteomes" id="UP000076603"/>
    </source>
</evidence>
<sequence length="236" mass="26390">MDMKILIDRFKYRSETIKNPLNNNSNSYGKIIVDENKCTGCRDCVKECITDAIKFTDKISIDNKKCIYCRECIDNCTSKALTMSSDYKLAEMAAEGDELKKKIYKRFSRSLMLRSVDTGSCNACMLELSASQNNYYSLSRYGINFAASPRHCDGIVVTGPVSINMKEALLKTYYAMPEPRIVIAVGSCAHNGGVFKEGYGNYESLNKIIPVDLVIPGCPPSPQSIIYGMLKLMNRI</sequence>
<feature type="domain" description="4Fe-4S ferredoxin-type" evidence="7">
    <location>
        <begin position="59"/>
        <end position="86"/>
    </location>
</feature>
<feature type="domain" description="4Fe-4S ferredoxin-type" evidence="7">
    <location>
        <begin position="29"/>
        <end position="58"/>
    </location>
</feature>
<comment type="caution">
    <text evidence="8">The sequence shown here is derived from an EMBL/GenBank/DDBJ whole genome shotgun (WGS) entry which is preliminary data.</text>
</comment>
<dbReference type="Pfam" id="PF01058">
    <property type="entry name" value="Oxidored_q6"/>
    <property type="match status" value="1"/>
</dbReference>
<dbReference type="PANTHER" id="PTHR42989:SF1">
    <property type="entry name" value="FORMATE HYDROGENLYASE SUBUNIT 7-RELATED"/>
    <property type="match status" value="1"/>
</dbReference>
<dbReference type="SUPFAM" id="SSF54862">
    <property type="entry name" value="4Fe-4S ferredoxins"/>
    <property type="match status" value="1"/>
</dbReference>
<dbReference type="GO" id="GO:0051539">
    <property type="term" value="F:4 iron, 4 sulfur cluster binding"/>
    <property type="evidence" value="ECO:0007669"/>
    <property type="project" value="UniProtKB-KW"/>
</dbReference>
<dbReference type="STRING" id="1121326.CLMAG_31360"/>
<comment type="cofactor">
    <cofactor evidence="1">
        <name>[4Fe-4S] cluster</name>
        <dbReference type="ChEBI" id="CHEBI:49883"/>
    </cofactor>
</comment>
<comment type="similarity">
    <text evidence="2">Belongs to the complex I 20 kDa subunit family.</text>
</comment>
<evidence type="ECO:0000256" key="1">
    <source>
        <dbReference type="ARBA" id="ARBA00001966"/>
    </source>
</evidence>
<organism evidence="8 9">
    <name type="scientific">Clostridium magnum DSM 2767</name>
    <dbReference type="NCBI Taxonomy" id="1121326"/>
    <lineage>
        <taxon>Bacteria</taxon>
        <taxon>Bacillati</taxon>
        <taxon>Bacillota</taxon>
        <taxon>Clostridia</taxon>
        <taxon>Eubacteriales</taxon>
        <taxon>Clostridiaceae</taxon>
        <taxon>Clostridium</taxon>
    </lineage>
</organism>
<keyword evidence="4" id="KW-0479">Metal-binding</keyword>
<dbReference type="PANTHER" id="PTHR42989">
    <property type="entry name" value="HYDROGENASE-4 COMPONENT I"/>
    <property type="match status" value="1"/>
</dbReference>
<name>A0A162SJY7_9CLOT</name>
<dbReference type="InterPro" id="IPR017896">
    <property type="entry name" value="4Fe4S_Fe-S-bd"/>
</dbReference>
<dbReference type="AlphaFoldDB" id="A0A162SJY7"/>
<evidence type="ECO:0000313" key="8">
    <source>
        <dbReference type="EMBL" id="KZL91377.1"/>
    </source>
</evidence>
<keyword evidence="3" id="KW-0004">4Fe-4S</keyword>
<dbReference type="InterPro" id="IPR052375">
    <property type="entry name" value="Complex_I_20kDa-like"/>
</dbReference>
<keyword evidence="6" id="KW-0411">Iron-sulfur</keyword>
<evidence type="ECO:0000256" key="6">
    <source>
        <dbReference type="ARBA" id="ARBA00023014"/>
    </source>
</evidence>
<dbReference type="PROSITE" id="PS51379">
    <property type="entry name" value="4FE4S_FER_2"/>
    <property type="match status" value="2"/>
</dbReference>
<gene>
    <name evidence="8" type="primary">hycG</name>
    <name evidence="8" type="ORF">CLMAG_31360</name>
</gene>
<dbReference type="Proteomes" id="UP000076603">
    <property type="component" value="Unassembled WGS sequence"/>
</dbReference>
<dbReference type="GO" id="GO:0016829">
    <property type="term" value="F:lyase activity"/>
    <property type="evidence" value="ECO:0007669"/>
    <property type="project" value="UniProtKB-KW"/>
</dbReference>
<evidence type="ECO:0000259" key="7">
    <source>
        <dbReference type="PROSITE" id="PS51379"/>
    </source>
</evidence>
<evidence type="ECO:0000256" key="5">
    <source>
        <dbReference type="ARBA" id="ARBA00023004"/>
    </source>
</evidence>
<dbReference type="EMBL" id="LWAE01000003">
    <property type="protein sequence ID" value="KZL91377.1"/>
    <property type="molecule type" value="Genomic_DNA"/>
</dbReference>
<evidence type="ECO:0000256" key="2">
    <source>
        <dbReference type="ARBA" id="ARBA00009173"/>
    </source>
</evidence>
<proteinExistence type="inferred from homology"/>
<keyword evidence="9" id="KW-1185">Reference proteome</keyword>
<dbReference type="NCBIfam" id="NF005012">
    <property type="entry name" value="PRK06411.1"/>
    <property type="match status" value="1"/>
</dbReference>
<accession>A0A162SJY7</accession>
<evidence type="ECO:0000256" key="3">
    <source>
        <dbReference type="ARBA" id="ARBA00022485"/>
    </source>
</evidence>
<protein>
    <submittedName>
        <fullName evidence="8">Formate hydrogenlyase subunit 7</fullName>
    </submittedName>
</protein>
<reference evidence="8 9" key="1">
    <citation type="submission" date="2016-04" db="EMBL/GenBank/DDBJ databases">
        <title>Genome sequence of Clostridium magnum DSM 2767.</title>
        <authorList>
            <person name="Poehlein A."/>
            <person name="Uhlig R."/>
            <person name="Fischer R."/>
            <person name="Bahl H."/>
            <person name="Daniel R."/>
        </authorList>
    </citation>
    <scope>NUCLEOTIDE SEQUENCE [LARGE SCALE GENOMIC DNA]</scope>
    <source>
        <strain evidence="8 9">DSM 2767</strain>
    </source>
</reference>
<dbReference type="GO" id="GO:0046872">
    <property type="term" value="F:metal ion binding"/>
    <property type="evidence" value="ECO:0007669"/>
    <property type="project" value="UniProtKB-KW"/>
</dbReference>
<dbReference type="PATRIC" id="fig|1121326.3.peg.3164"/>